<comment type="pathway">
    <text evidence="1 10">Lipid metabolism; malonyl-CoA biosynthesis; malonyl-CoA from acetyl-CoA: step 1/1.</text>
</comment>
<dbReference type="RefSeq" id="WP_206294714.1">
    <property type="nucleotide sequence ID" value="NZ_CP063458.1"/>
</dbReference>
<dbReference type="Proteomes" id="UP000593765">
    <property type="component" value="Chromosome"/>
</dbReference>
<organism evidence="14 15">
    <name type="scientific">Humisphaera borealis</name>
    <dbReference type="NCBI Taxonomy" id="2807512"/>
    <lineage>
        <taxon>Bacteria</taxon>
        <taxon>Pseudomonadati</taxon>
        <taxon>Planctomycetota</taxon>
        <taxon>Phycisphaerae</taxon>
        <taxon>Tepidisphaerales</taxon>
        <taxon>Tepidisphaeraceae</taxon>
        <taxon>Humisphaera</taxon>
    </lineage>
</organism>
<evidence type="ECO:0000256" key="10">
    <source>
        <dbReference type="HAMAP-Rule" id="MF_00823"/>
    </source>
</evidence>
<comment type="similarity">
    <text evidence="10">Belongs to the AccA family.</text>
</comment>
<dbReference type="PROSITE" id="PS50989">
    <property type="entry name" value="COA_CT_CTER"/>
    <property type="match status" value="1"/>
</dbReference>
<dbReference type="SUPFAM" id="SSF52096">
    <property type="entry name" value="ClpP/crotonase"/>
    <property type="match status" value="1"/>
</dbReference>
<evidence type="ECO:0000313" key="15">
    <source>
        <dbReference type="Proteomes" id="UP000593765"/>
    </source>
</evidence>
<dbReference type="GO" id="GO:0005524">
    <property type="term" value="F:ATP binding"/>
    <property type="evidence" value="ECO:0007669"/>
    <property type="project" value="UniProtKB-KW"/>
</dbReference>
<dbReference type="AlphaFoldDB" id="A0A7M2X122"/>
<keyword evidence="6 10" id="KW-0067">ATP-binding</keyword>
<dbReference type="PANTHER" id="PTHR42853:SF3">
    <property type="entry name" value="ACETYL-COENZYME A CARBOXYLASE CARBOXYL TRANSFERASE SUBUNIT ALPHA, CHLOROPLASTIC"/>
    <property type="match status" value="1"/>
</dbReference>
<evidence type="ECO:0000256" key="11">
    <source>
        <dbReference type="SAM" id="Coils"/>
    </source>
</evidence>
<dbReference type="EMBL" id="CP063458">
    <property type="protein sequence ID" value="QOV91436.1"/>
    <property type="molecule type" value="Genomic_DNA"/>
</dbReference>
<dbReference type="Pfam" id="PF03255">
    <property type="entry name" value="ACCA"/>
    <property type="match status" value="1"/>
</dbReference>
<dbReference type="NCBIfam" id="TIGR00513">
    <property type="entry name" value="accA"/>
    <property type="match status" value="1"/>
</dbReference>
<dbReference type="UniPathway" id="UPA00655">
    <property type="reaction ID" value="UER00711"/>
</dbReference>
<accession>A0A7M2X122</accession>
<dbReference type="GO" id="GO:0009317">
    <property type="term" value="C:acetyl-CoA carboxylase complex"/>
    <property type="evidence" value="ECO:0007669"/>
    <property type="project" value="InterPro"/>
</dbReference>
<evidence type="ECO:0000256" key="2">
    <source>
        <dbReference type="ARBA" id="ARBA00022516"/>
    </source>
</evidence>
<dbReference type="EC" id="2.1.3.15" evidence="10"/>
<evidence type="ECO:0000256" key="12">
    <source>
        <dbReference type="SAM" id="MobiDB-lite"/>
    </source>
</evidence>
<evidence type="ECO:0000256" key="8">
    <source>
        <dbReference type="ARBA" id="ARBA00023160"/>
    </source>
</evidence>
<comment type="function">
    <text evidence="10">Component of the acetyl coenzyme A carboxylase (ACC) complex. First, biotin carboxylase catalyzes the carboxylation of biotin on its carrier protein (BCCP) and then the CO(2) group is transferred by the carboxyltransferase to acetyl-CoA to form malonyl-CoA.</text>
</comment>
<feature type="coiled-coil region" evidence="11">
    <location>
        <begin position="44"/>
        <end position="82"/>
    </location>
</feature>
<gene>
    <name evidence="10" type="primary">accA</name>
    <name evidence="14" type="ORF">IPV69_08800</name>
</gene>
<protein>
    <recommendedName>
        <fullName evidence="10">Acetyl-coenzyme A carboxylase carboxyl transferase subunit alpha</fullName>
        <shortName evidence="10">ACCase subunit alpha</shortName>
        <shortName evidence="10">Acetyl-CoA carboxylase carboxyltransferase subunit alpha</shortName>
        <ecNumber evidence="10">2.1.3.15</ecNumber>
    </recommendedName>
</protein>
<dbReference type="HAMAP" id="MF_00823">
    <property type="entry name" value="AcetylCoA_CT_alpha"/>
    <property type="match status" value="1"/>
</dbReference>
<keyword evidence="5 10" id="KW-0276">Fatty acid metabolism</keyword>
<dbReference type="GO" id="GO:0016743">
    <property type="term" value="F:carboxyl- or carbamoyltransferase activity"/>
    <property type="evidence" value="ECO:0007669"/>
    <property type="project" value="UniProtKB-UniRule"/>
</dbReference>
<evidence type="ECO:0000256" key="7">
    <source>
        <dbReference type="ARBA" id="ARBA00023098"/>
    </source>
</evidence>
<comment type="subunit">
    <text evidence="10">Acetyl-CoA carboxylase is a heterohexamer composed of biotin carboxyl carrier protein (AccB), biotin carboxylase (AccC) and two subunits each of ACCase subunit alpha (AccA) and ACCase subunit beta (AccD).</text>
</comment>
<dbReference type="NCBIfam" id="NF004344">
    <property type="entry name" value="PRK05724.1"/>
    <property type="match status" value="1"/>
</dbReference>
<evidence type="ECO:0000256" key="3">
    <source>
        <dbReference type="ARBA" id="ARBA00022679"/>
    </source>
</evidence>
<keyword evidence="10" id="KW-0963">Cytoplasm</keyword>
<reference evidence="14 15" key="1">
    <citation type="submission" date="2020-10" db="EMBL/GenBank/DDBJ databases">
        <title>Wide distribution of Phycisphaera-like planctomycetes from WD2101 soil group in peatlands and genome analysis of the first cultivated representative.</title>
        <authorList>
            <person name="Dedysh S.N."/>
            <person name="Beletsky A.V."/>
            <person name="Ivanova A."/>
            <person name="Kulichevskaya I.S."/>
            <person name="Suzina N.E."/>
            <person name="Philippov D.A."/>
            <person name="Rakitin A.L."/>
            <person name="Mardanov A.V."/>
            <person name="Ravin N.V."/>
        </authorList>
    </citation>
    <scope>NUCLEOTIDE SEQUENCE [LARGE SCALE GENOMIC DNA]</scope>
    <source>
        <strain evidence="14 15">M1803</strain>
    </source>
</reference>
<evidence type="ECO:0000259" key="13">
    <source>
        <dbReference type="PROSITE" id="PS50989"/>
    </source>
</evidence>
<dbReference type="InterPro" id="IPR029045">
    <property type="entry name" value="ClpP/crotonase-like_dom_sf"/>
</dbReference>
<sequence>MTQTLSSLDSSTAAGSAGATHTNGQVAANGKPVLRHVLGFETPIAKLEQQIVELEAMQASKQTDYSKEIRQLRENYTSLLRKTYENLSPWETVQVARHPQRPLFKDYVEIVCREFRELHGDRRYGDDPAIMCGLARMAGHKVMLIGHHKGRDTKEKVRCSFGLAHPEGYRKALRCMKLAEKFGLPVVCLIDTAGAYPGIGAEERGQAESIAKNLMEMSRLKTPIVAVITGEGGSGGALGIGVADRVAMMEHAWYSVISPEGCSGILWKGNENAPDAAAALKLTSRDLKQLGVIDTVVQEPLGGAHRDPHTAARNLEQFLAKTLRELRKLKTEKLLDQRYEKFRNLGQFVETGGRSAKAAG</sequence>
<keyword evidence="3 10" id="KW-0808">Transferase</keyword>
<dbReference type="GO" id="GO:0006633">
    <property type="term" value="P:fatty acid biosynthetic process"/>
    <property type="evidence" value="ECO:0007669"/>
    <property type="project" value="UniProtKB-KW"/>
</dbReference>
<keyword evidence="11" id="KW-0175">Coiled coil</keyword>
<keyword evidence="2 10" id="KW-0444">Lipid biosynthesis</keyword>
<dbReference type="Gene3D" id="3.90.226.10">
    <property type="entry name" value="2-enoyl-CoA Hydratase, Chain A, domain 1"/>
    <property type="match status" value="1"/>
</dbReference>
<feature type="compositionally biased region" description="Low complexity" evidence="12">
    <location>
        <begin position="1"/>
        <end position="22"/>
    </location>
</feature>
<keyword evidence="14" id="KW-0436">Ligase</keyword>
<evidence type="ECO:0000256" key="9">
    <source>
        <dbReference type="ARBA" id="ARBA00049152"/>
    </source>
</evidence>
<keyword evidence="7 10" id="KW-0443">Lipid metabolism</keyword>
<comment type="subcellular location">
    <subcellularLocation>
        <location evidence="10">Cytoplasm</location>
    </subcellularLocation>
</comment>
<comment type="catalytic activity">
    <reaction evidence="9 10">
        <text>N(6)-carboxybiotinyl-L-lysyl-[protein] + acetyl-CoA = N(6)-biotinyl-L-lysyl-[protein] + malonyl-CoA</text>
        <dbReference type="Rhea" id="RHEA:54728"/>
        <dbReference type="Rhea" id="RHEA-COMP:10505"/>
        <dbReference type="Rhea" id="RHEA-COMP:10506"/>
        <dbReference type="ChEBI" id="CHEBI:57288"/>
        <dbReference type="ChEBI" id="CHEBI:57384"/>
        <dbReference type="ChEBI" id="CHEBI:83144"/>
        <dbReference type="ChEBI" id="CHEBI:83145"/>
        <dbReference type="EC" id="2.1.3.15"/>
    </reaction>
</comment>
<dbReference type="InterPro" id="IPR011763">
    <property type="entry name" value="COA_CT_C"/>
</dbReference>
<dbReference type="GO" id="GO:2001295">
    <property type="term" value="P:malonyl-CoA biosynthetic process"/>
    <property type="evidence" value="ECO:0007669"/>
    <property type="project" value="UniProtKB-UniRule"/>
</dbReference>
<dbReference type="NCBIfam" id="NF041504">
    <property type="entry name" value="AccA_sub"/>
    <property type="match status" value="1"/>
</dbReference>
<evidence type="ECO:0000256" key="1">
    <source>
        <dbReference type="ARBA" id="ARBA00004956"/>
    </source>
</evidence>
<dbReference type="PANTHER" id="PTHR42853">
    <property type="entry name" value="ACETYL-COENZYME A CARBOXYLASE CARBOXYL TRANSFERASE SUBUNIT ALPHA"/>
    <property type="match status" value="1"/>
</dbReference>
<evidence type="ECO:0000256" key="4">
    <source>
        <dbReference type="ARBA" id="ARBA00022741"/>
    </source>
</evidence>
<keyword evidence="15" id="KW-1185">Reference proteome</keyword>
<feature type="domain" description="CoA carboxyltransferase C-terminal" evidence="13">
    <location>
        <begin position="64"/>
        <end position="325"/>
    </location>
</feature>
<dbReference type="PRINTS" id="PR01069">
    <property type="entry name" value="ACCCTRFRASEA"/>
</dbReference>
<evidence type="ECO:0000256" key="5">
    <source>
        <dbReference type="ARBA" id="ARBA00022832"/>
    </source>
</evidence>
<proteinExistence type="inferred from homology"/>
<keyword evidence="4 10" id="KW-0547">Nucleotide-binding</keyword>
<keyword evidence="8 10" id="KW-0275">Fatty acid biosynthesis</keyword>
<evidence type="ECO:0000256" key="6">
    <source>
        <dbReference type="ARBA" id="ARBA00022840"/>
    </source>
</evidence>
<dbReference type="InterPro" id="IPR001095">
    <property type="entry name" value="Acetyl_CoA_COase_a_su"/>
</dbReference>
<feature type="region of interest" description="Disordered" evidence="12">
    <location>
        <begin position="1"/>
        <end position="27"/>
    </location>
</feature>
<dbReference type="GO" id="GO:0003989">
    <property type="term" value="F:acetyl-CoA carboxylase activity"/>
    <property type="evidence" value="ECO:0007669"/>
    <property type="project" value="InterPro"/>
</dbReference>
<evidence type="ECO:0000313" key="14">
    <source>
        <dbReference type="EMBL" id="QOV91436.1"/>
    </source>
</evidence>
<dbReference type="KEGG" id="hbs:IPV69_08800"/>
<name>A0A7M2X122_9BACT</name>